<dbReference type="InterPro" id="IPR043325">
    <property type="entry name" value="LTSS"/>
</dbReference>
<dbReference type="InterPro" id="IPR036312">
    <property type="entry name" value="Bifun_inhib/LTP/seed_sf"/>
</dbReference>
<evidence type="ECO:0000313" key="11">
    <source>
        <dbReference type="Proteomes" id="UP000541444"/>
    </source>
</evidence>
<accession>A0A7J7M2W6</accession>
<dbReference type="Proteomes" id="UP000541444">
    <property type="component" value="Unassembled WGS sequence"/>
</dbReference>
<keyword evidence="3" id="KW-0336">GPI-anchor</keyword>
<keyword evidence="11" id="KW-1185">Reference proteome</keyword>
<evidence type="ECO:0000259" key="9">
    <source>
        <dbReference type="SMART" id="SM00499"/>
    </source>
</evidence>
<keyword evidence="6" id="KW-0325">Glycoprotein</keyword>
<feature type="chain" id="PRO_5029754984" description="Bifunctional inhibitor/plant lipid transfer protein/seed storage helical domain-containing protein" evidence="8">
    <location>
        <begin position="23"/>
        <end position="193"/>
    </location>
</feature>
<dbReference type="Gene3D" id="1.10.110.10">
    <property type="entry name" value="Plant lipid-transfer and hydrophobic proteins"/>
    <property type="match status" value="1"/>
</dbReference>
<name>A0A7J7M2W6_9MAGN</name>
<evidence type="ECO:0000256" key="6">
    <source>
        <dbReference type="ARBA" id="ARBA00023180"/>
    </source>
</evidence>
<feature type="domain" description="Bifunctional inhibitor/plant lipid transfer protein/seed storage helical" evidence="9">
    <location>
        <begin position="34"/>
        <end position="112"/>
    </location>
</feature>
<evidence type="ECO:0000256" key="3">
    <source>
        <dbReference type="ARBA" id="ARBA00022622"/>
    </source>
</evidence>
<keyword evidence="3" id="KW-0472">Membrane</keyword>
<organism evidence="10 11">
    <name type="scientific">Kingdonia uniflora</name>
    <dbReference type="NCBI Taxonomy" id="39325"/>
    <lineage>
        <taxon>Eukaryota</taxon>
        <taxon>Viridiplantae</taxon>
        <taxon>Streptophyta</taxon>
        <taxon>Embryophyta</taxon>
        <taxon>Tracheophyta</taxon>
        <taxon>Spermatophyta</taxon>
        <taxon>Magnoliopsida</taxon>
        <taxon>Ranunculales</taxon>
        <taxon>Circaeasteraceae</taxon>
        <taxon>Kingdonia</taxon>
    </lineage>
</organism>
<proteinExistence type="inferred from homology"/>
<evidence type="ECO:0000256" key="5">
    <source>
        <dbReference type="ARBA" id="ARBA00023157"/>
    </source>
</evidence>
<dbReference type="GO" id="GO:0008289">
    <property type="term" value="F:lipid binding"/>
    <property type="evidence" value="ECO:0007669"/>
    <property type="project" value="InterPro"/>
</dbReference>
<protein>
    <recommendedName>
        <fullName evidence="9">Bifunctional inhibitor/plant lipid transfer protein/seed storage helical domain-containing protein</fullName>
    </recommendedName>
</protein>
<dbReference type="OrthoDB" id="659547at2759"/>
<keyword evidence="4 8" id="KW-0732">Signal</keyword>
<dbReference type="AlphaFoldDB" id="A0A7J7M2W6"/>
<dbReference type="CDD" id="cd00010">
    <property type="entry name" value="AAI_LTSS"/>
    <property type="match status" value="1"/>
</dbReference>
<evidence type="ECO:0000256" key="1">
    <source>
        <dbReference type="ARBA" id="ARBA00004609"/>
    </source>
</evidence>
<dbReference type="InterPro" id="IPR000528">
    <property type="entry name" value="Plant_nsLTP"/>
</dbReference>
<sequence length="193" mass="19118">MAKLCMVLCVLALWVMVSEVNCATPEAPAPSVDCNTLIFTMADCLTFVSNDSKATKPEGGCCKGLKSVLKTNAECLCEAFKSSAQIGVVLNTTKALALPAACGVKAPSISNCGLSLGVAPGAAPVHSPKSSIPKSSAPVSITIAPAGAPNSGISDTGAPAPAPATQKPKSGASTVSVTLLALVSLAVASCSLF</sequence>
<comment type="subcellular location">
    <subcellularLocation>
        <location evidence="1">Cell membrane</location>
        <topology evidence="1">Lipid-anchor</topology>
        <topology evidence="1">GPI-anchor</topology>
    </subcellularLocation>
</comment>
<evidence type="ECO:0000256" key="8">
    <source>
        <dbReference type="SAM" id="SignalP"/>
    </source>
</evidence>
<comment type="similarity">
    <text evidence="2">Belongs to the plant LTP family.</text>
</comment>
<dbReference type="Pfam" id="PF14368">
    <property type="entry name" value="LTP_2"/>
    <property type="match status" value="1"/>
</dbReference>
<evidence type="ECO:0000256" key="4">
    <source>
        <dbReference type="ARBA" id="ARBA00022729"/>
    </source>
</evidence>
<evidence type="ECO:0000313" key="10">
    <source>
        <dbReference type="EMBL" id="KAF6149186.1"/>
    </source>
</evidence>
<dbReference type="GO" id="GO:0098552">
    <property type="term" value="C:side of membrane"/>
    <property type="evidence" value="ECO:0007669"/>
    <property type="project" value="UniProtKB-KW"/>
</dbReference>
<reference evidence="10 11" key="1">
    <citation type="journal article" date="2020" name="IScience">
        <title>Genome Sequencing of the Endangered Kingdonia uniflora (Circaeasteraceae, Ranunculales) Reveals Potential Mechanisms of Evolutionary Specialization.</title>
        <authorList>
            <person name="Sun Y."/>
            <person name="Deng T."/>
            <person name="Zhang A."/>
            <person name="Moore M.J."/>
            <person name="Landis J.B."/>
            <person name="Lin N."/>
            <person name="Zhang H."/>
            <person name="Zhang X."/>
            <person name="Huang J."/>
            <person name="Zhang X."/>
            <person name="Sun H."/>
            <person name="Wang H."/>
        </authorList>
    </citation>
    <scope>NUCLEOTIDE SEQUENCE [LARGE SCALE GENOMIC DNA]</scope>
    <source>
        <strain evidence="10">TB1705</strain>
        <tissue evidence="10">Leaf</tissue>
    </source>
</reference>
<dbReference type="InterPro" id="IPR016140">
    <property type="entry name" value="Bifunc_inhib/LTP/seed_store"/>
</dbReference>
<dbReference type="SMART" id="SM00499">
    <property type="entry name" value="AAI"/>
    <property type="match status" value="1"/>
</dbReference>
<comment type="caution">
    <text evidence="10">The sequence shown here is derived from an EMBL/GenBank/DDBJ whole genome shotgun (WGS) entry which is preliminary data.</text>
</comment>
<evidence type="ECO:0000256" key="2">
    <source>
        <dbReference type="ARBA" id="ARBA00009748"/>
    </source>
</evidence>
<feature type="signal peptide" evidence="8">
    <location>
        <begin position="1"/>
        <end position="22"/>
    </location>
</feature>
<gene>
    <name evidence="10" type="ORF">GIB67_026042</name>
</gene>
<dbReference type="FunFam" id="1.10.110.10:FF:000001">
    <property type="entry name" value="Bifunctional inhibitor/lipid-transfer protein/seed storage 2S albumin superfamily protein"/>
    <property type="match status" value="1"/>
</dbReference>
<evidence type="ECO:0000256" key="7">
    <source>
        <dbReference type="ARBA" id="ARBA00023288"/>
    </source>
</evidence>
<keyword evidence="7" id="KW-0449">Lipoprotein</keyword>
<dbReference type="GO" id="GO:0005886">
    <property type="term" value="C:plasma membrane"/>
    <property type="evidence" value="ECO:0007669"/>
    <property type="project" value="UniProtKB-SubCell"/>
</dbReference>
<keyword evidence="5" id="KW-1015">Disulfide bond</keyword>
<dbReference type="SUPFAM" id="SSF47699">
    <property type="entry name" value="Bifunctional inhibitor/lipid-transfer protein/seed storage 2S albumin"/>
    <property type="match status" value="1"/>
</dbReference>
<dbReference type="EMBL" id="JACGCM010001798">
    <property type="protein sequence ID" value="KAF6149186.1"/>
    <property type="molecule type" value="Genomic_DNA"/>
</dbReference>
<dbReference type="PANTHER" id="PTHR33044">
    <property type="entry name" value="BIFUNCTIONAL INHIBITOR/LIPID-TRANSFER PROTEIN/SEED STORAGE 2S ALBUMIN SUPERFAMILY PROTEIN-RELATED"/>
    <property type="match status" value="1"/>
</dbReference>
<dbReference type="PRINTS" id="PR00382">
    <property type="entry name" value="LIPIDTRNSFER"/>
</dbReference>
<dbReference type="GO" id="GO:0006869">
    <property type="term" value="P:lipid transport"/>
    <property type="evidence" value="ECO:0007669"/>
    <property type="project" value="InterPro"/>
</dbReference>